<sequence>MRPTIKVTLRLLAFVLPLAIGAVVVGFAGDFRQPPAAKTAQRRPTAVRVITLAPVEVLPRVSGFGTVAPAREWHAVARVQAEVVETHPRLRNGEVLPAGTALLRLDDTDLRLALAEIDSQLAALTVKDQTLAATRAVMQSDLELSRADLARQRQLVTQGTAAQASLDNAQRIELAARAKVVEVENALALNAAEREVLNARRASVARSLDFTVITAPYDLRLTDVAAELGQVVTAGQTLLAGEGTEAVEIAAQFPIGRLGPVIRAMGAGRTVADLKARVRLPAAGHSVVWAARVDRVGEAIDAATQSTSIIVRVADPYSQAAPGERPPLRRNTFVEVVLMAPPGPALVAPLDAVRGGKALVVSAEGRLERREVSLGYSIGDLAVIADGLAAGDRLVVTDPAIAVPGMEVKPVEDKQLAAQLAASAAGAAGSAGRGKGTK</sequence>
<proteinExistence type="predicted"/>
<dbReference type="InterPro" id="IPR058627">
    <property type="entry name" value="MdtA-like_C"/>
</dbReference>
<comment type="caution">
    <text evidence="2">The sequence shown here is derived from an EMBL/GenBank/DDBJ whole genome shotgun (WGS) entry which is preliminary data.</text>
</comment>
<dbReference type="Proteomes" id="UP001243757">
    <property type="component" value="Unassembled WGS sequence"/>
</dbReference>
<dbReference type="Pfam" id="PF25967">
    <property type="entry name" value="RND-MFP_C"/>
    <property type="match status" value="1"/>
</dbReference>
<dbReference type="Gene3D" id="2.40.50.100">
    <property type="match status" value="1"/>
</dbReference>
<organism evidence="2 3">
    <name type="scientific">Pseudodonghicola flavimaris</name>
    <dbReference type="NCBI Taxonomy" id="3050036"/>
    <lineage>
        <taxon>Bacteria</taxon>
        <taxon>Pseudomonadati</taxon>
        <taxon>Pseudomonadota</taxon>
        <taxon>Alphaproteobacteria</taxon>
        <taxon>Rhodobacterales</taxon>
        <taxon>Paracoccaceae</taxon>
        <taxon>Pseudodonghicola</taxon>
    </lineage>
</organism>
<name>A0ABT7F521_9RHOB</name>
<dbReference type="PANTHER" id="PTHR30469">
    <property type="entry name" value="MULTIDRUG RESISTANCE PROTEIN MDTA"/>
    <property type="match status" value="1"/>
</dbReference>
<accession>A0ABT7F521</accession>
<dbReference type="Gene3D" id="2.40.30.170">
    <property type="match status" value="1"/>
</dbReference>
<reference evidence="2 3" key="1">
    <citation type="submission" date="2023-05" db="EMBL/GenBank/DDBJ databases">
        <title>Pseudodonghicola sp. nov.</title>
        <authorList>
            <person name="Huang J."/>
        </authorList>
    </citation>
    <scope>NUCLEOTIDE SEQUENCE [LARGE SCALE GENOMIC DNA]</scope>
    <source>
        <strain evidence="2 3">IC7</strain>
    </source>
</reference>
<dbReference type="Gene3D" id="1.10.287.470">
    <property type="entry name" value="Helix hairpin bin"/>
    <property type="match status" value="1"/>
</dbReference>
<dbReference type="EMBL" id="JASNJD010000017">
    <property type="protein sequence ID" value="MDK3019708.1"/>
    <property type="molecule type" value="Genomic_DNA"/>
</dbReference>
<feature type="domain" description="Multidrug resistance protein MdtA-like C-terminal permuted SH3" evidence="1">
    <location>
        <begin position="345"/>
        <end position="396"/>
    </location>
</feature>
<protein>
    <submittedName>
        <fullName evidence="2">HlyD family efflux transporter periplasmic adaptor subunit</fullName>
    </submittedName>
</protein>
<dbReference type="Gene3D" id="2.40.420.20">
    <property type="match status" value="1"/>
</dbReference>
<dbReference type="SUPFAM" id="SSF111369">
    <property type="entry name" value="HlyD-like secretion proteins"/>
    <property type="match status" value="1"/>
</dbReference>
<gene>
    <name evidence="2" type="ORF">QO033_18665</name>
</gene>
<keyword evidence="3" id="KW-1185">Reference proteome</keyword>
<evidence type="ECO:0000313" key="3">
    <source>
        <dbReference type="Proteomes" id="UP001243757"/>
    </source>
</evidence>
<dbReference type="RefSeq" id="WP_284482481.1">
    <property type="nucleotide sequence ID" value="NZ_JASNJD010000017.1"/>
</dbReference>
<evidence type="ECO:0000259" key="1">
    <source>
        <dbReference type="Pfam" id="PF25967"/>
    </source>
</evidence>
<evidence type="ECO:0000313" key="2">
    <source>
        <dbReference type="EMBL" id="MDK3019708.1"/>
    </source>
</evidence>